<dbReference type="Gene3D" id="2.40.30.170">
    <property type="match status" value="1"/>
</dbReference>
<evidence type="ECO:0000313" key="8">
    <source>
        <dbReference type="EMBL" id="TVV75473.1"/>
    </source>
</evidence>
<proteinExistence type="inferred from homology"/>
<dbReference type="PROSITE" id="PS51257">
    <property type="entry name" value="PROKAR_LIPOPROTEIN"/>
    <property type="match status" value="1"/>
</dbReference>
<feature type="domain" description="CzcB-like C-terminal circularly permuted SH3-like" evidence="7">
    <location>
        <begin position="325"/>
        <end position="385"/>
    </location>
</feature>
<dbReference type="Pfam" id="PF25954">
    <property type="entry name" value="Beta-barrel_RND_2"/>
    <property type="match status" value="1"/>
</dbReference>
<dbReference type="Pfam" id="PF25975">
    <property type="entry name" value="CzcB_C"/>
    <property type="match status" value="1"/>
</dbReference>
<dbReference type="InterPro" id="IPR006143">
    <property type="entry name" value="RND_pump_MFP"/>
</dbReference>
<evidence type="ECO:0000313" key="9">
    <source>
        <dbReference type="Proteomes" id="UP000318681"/>
    </source>
</evidence>
<dbReference type="PANTHER" id="PTHR30097">
    <property type="entry name" value="CATION EFFLUX SYSTEM PROTEIN CUSB"/>
    <property type="match status" value="1"/>
</dbReference>
<dbReference type="Gene3D" id="2.40.420.20">
    <property type="match status" value="1"/>
</dbReference>
<evidence type="ECO:0000259" key="5">
    <source>
        <dbReference type="Pfam" id="PF25954"/>
    </source>
</evidence>
<feature type="domain" description="CzcB-like alpha-helical hairpin" evidence="4">
    <location>
        <begin position="137"/>
        <end position="192"/>
    </location>
</feature>
<dbReference type="EMBL" id="VNIM01000020">
    <property type="protein sequence ID" value="TVV75473.1"/>
    <property type="molecule type" value="Genomic_DNA"/>
</dbReference>
<sequence length="397" mass="40079">MSRLICAATLALLLAGCGGTKPATEAGHEEAGHKEDGHEEGGHEAGGEAGHAETPAGSIAITPEQITAAGIVLIQPTLGGASGAIRVSANVQGDPQGMRVVSAAIGGRVVALTRNLGESVGAGQTLAILESREAATLNAETEAAAARAGLAQATLRREQRLFAARVSPERDLIEARTAATEANIALRLARQQRAAAGGGRSAGGLNRIAIVSPIAGQVIARNALLGQTVAADAELFRVANLSTVSLSLALTAADAGRVRPGARVEVTAPGRTGTARVRFVSPVLDETSRMVPVIATLPNPAGQWRVGEMVTAAVLIEGGPGPSTIAVPTTAVQSVEDAPTVFVRTATGFRAVPVKLGARNGNMVAITQGLAGRETIAAANSFTLKAELGKAGASHEH</sequence>
<dbReference type="Proteomes" id="UP000318681">
    <property type="component" value="Unassembled WGS sequence"/>
</dbReference>
<evidence type="ECO:0000256" key="1">
    <source>
        <dbReference type="ARBA" id="ARBA00009477"/>
    </source>
</evidence>
<dbReference type="GO" id="GO:0022857">
    <property type="term" value="F:transmembrane transporter activity"/>
    <property type="evidence" value="ECO:0007669"/>
    <property type="project" value="InterPro"/>
</dbReference>
<evidence type="ECO:0000256" key="3">
    <source>
        <dbReference type="SAM" id="MobiDB-lite"/>
    </source>
</evidence>
<dbReference type="Pfam" id="PF25893">
    <property type="entry name" value="HH_CzcB"/>
    <property type="match status" value="1"/>
</dbReference>
<dbReference type="Gene3D" id="2.40.50.100">
    <property type="match status" value="1"/>
</dbReference>
<keyword evidence="2" id="KW-0813">Transport</keyword>
<feature type="domain" description="CusB-like beta-barrel" evidence="5">
    <location>
        <begin position="246"/>
        <end position="312"/>
    </location>
</feature>
<dbReference type="RefSeq" id="WP_145149503.1">
    <property type="nucleotide sequence ID" value="NZ_VNIM01000020.1"/>
</dbReference>
<accession>A0A558R7V3</accession>
<dbReference type="InterPro" id="IPR058649">
    <property type="entry name" value="CzcB_C"/>
</dbReference>
<dbReference type="GO" id="GO:0016020">
    <property type="term" value="C:membrane"/>
    <property type="evidence" value="ECO:0007669"/>
    <property type="project" value="InterPro"/>
</dbReference>
<dbReference type="GO" id="GO:0060003">
    <property type="term" value="P:copper ion export"/>
    <property type="evidence" value="ECO:0007669"/>
    <property type="project" value="TreeGrafter"/>
</dbReference>
<comment type="caution">
    <text evidence="8">The sequence shown here is derived from an EMBL/GenBank/DDBJ whole genome shotgun (WGS) entry which is preliminary data.</text>
</comment>
<evidence type="ECO:0000259" key="6">
    <source>
        <dbReference type="Pfam" id="PF25973"/>
    </source>
</evidence>
<evidence type="ECO:0000259" key="7">
    <source>
        <dbReference type="Pfam" id="PF25975"/>
    </source>
</evidence>
<name>A0A558R7V3_9SPHN</name>
<feature type="domain" description="CzcB-like barrel-sandwich hybrid" evidence="6">
    <location>
        <begin position="99"/>
        <end position="240"/>
    </location>
</feature>
<feature type="region of interest" description="Disordered" evidence="3">
    <location>
        <begin position="24"/>
        <end position="54"/>
    </location>
</feature>
<dbReference type="InterPro" id="IPR058792">
    <property type="entry name" value="Beta-barrel_RND_2"/>
</dbReference>
<protein>
    <submittedName>
        <fullName evidence="8">Efflux RND transporter periplasmic adaptor subunit</fullName>
    </submittedName>
</protein>
<dbReference type="NCBIfam" id="TIGR01730">
    <property type="entry name" value="RND_mfp"/>
    <property type="match status" value="1"/>
</dbReference>
<gene>
    <name evidence="8" type="ORF">FOY91_07030</name>
</gene>
<dbReference type="SUPFAM" id="SSF111369">
    <property type="entry name" value="HlyD-like secretion proteins"/>
    <property type="match status" value="1"/>
</dbReference>
<keyword evidence="9" id="KW-1185">Reference proteome</keyword>
<dbReference type="PANTHER" id="PTHR30097:SF4">
    <property type="entry name" value="SLR6042 PROTEIN"/>
    <property type="match status" value="1"/>
</dbReference>
<reference evidence="8 9" key="1">
    <citation type="submission" date="2019-07" db="EMBL/GenBank/DDBJ databases">
        <title>Sphingomonas solaris sp. nov., isolated from a solar panel from Boston, Massachusetts.</title>
        <authorList>
            <person name="Tanner K."/>
            <person name="Pascual J."/>
            <person name="Mancuso C."/>
            <person name="Pereto J."/>
            <person name="Khalil A."/>
            <person name="Vilanova C."/>
        </authorList>
    </citation>
    <scope>NUCLEOTIDE SEQUENCE [LARGE SCALE GENOMIC DNA]</scope>
    <source>
        <strain evidence="8 9">R4DWN</strain>
    </source>
</reference>
<dbReference type="AlphaFoldDB" id="A0A558R7V3"/>
<dbReference type="OrthoDB" id="9774837at2"/>
<dbReference type="GO" id="GO:0030288">
    <property type="term" value="C:outer membrane-bounded periplasmic space"/>
    <property type="evidence" value="ECO:0007669"/>
    <property type="project" value="TreeGrafter"/>
</dbReference>
<dbReference type="Pfam" id="PF25973">
    <property type="entry name" value="BSH_CzcB"/>
    <property type="match status" value="1"/>
</dbReference>
<feature type="compositionally biased region" description="Basic and acidic residues" evidence="3">
    <location>
        <begin position="26"/>
        <end position="46"/>
    </location>
</feature>
<dbReference type="GO" id="GO:0015679">
    <property type="term" value="P:plasma membrane copper ion transport"/>
    <property type="evidence" value="ECO:0007669"/>
    <property type="project" value="TreeGrafter"/>
</dbReference>
<comment type="similarity">
    <text evidence="1">Belongs to the membrane fusion protein (MFP) (TC 8.A.1) family.</text>
</comment>
<dbReference type="InterPro" id="IPR058647">
    <property type="entry name" value="BSH_CzcB-like"/>
</dbReference>
<dbReference type="GO" id="GO:0046914">
    <property type="term" value="F:transition metal ion binding"/>
    <property type="evidence" value="ECO:0007669"/>
    <property type="project" value="TreeGrafter"/>
</dbReference>
<organism evidence="8 9">
    <name type="scientific">Alterirhizorhabdus solaris</name>
    <dbReference type="NCBI Taxonomy" id="2529389"/>
    <lineage>
        <taxon>Bacteria</taxon>
        <taxon>Pseudomonadati</taxon>
        <taxon>Pseudomonadota</taxon>
        <taxon>Alphaproteobacteria</taxon>
        <taxon>Sphingomonadales</taxon>
        <taxon>Rhizorhabdaceae</taxon>
        <taxon>Alterirhizorhabdus</taxon>
    </lineage>
</organism>
<evidence type="ECO:0000256" key="2">
    <source>
        <dbReference type="ARBA" id="ARBA00022448"/>
    </source>
</evidence>
<dbReference type="InterPro" id="IPR051909">
    <property type="entry name" value="MFP_Cation_Efflux"/>
</dbReference>
<dbReference type="InterPro" id="IPR058648">
    <property type="entry name" value="HH_CzcB-like"/>
</dbReference>
<evidence type="ECO:0000259" key="4">
    <source>
        <dbReference type="Pfam" id="PF25893"/>
    </source>
</evidence>